<evidence type="ECO:0000313" key="2">
    <source>
        <dbReference type="EMBL" id="MCW6513237.1"/>
    </source>
</evidence>
<organism evidence="2 3">
    <name type="scientific">Lichenifustis flavocetrariae</name>
    <dbReference type="NCBI Taxonomy" id="2949735"/>
    <lineage>
        <taxon>Bacteria</taxon>
        <taxon>Pseudomonadati</taxon>
        <taxon>Pseudomonadota</taxon>
        <taxon>Alphaproteobacteria</taxon>
        <taxon>Hyphomicrobiales</taxon>
        <taxon>Lichenihabitantaceae</taxon>
        <taxon>Lichenifustis</taxon>
    </lineage>
</organism>
<protein>
    <submittedName>
        <fullName evidence="2">Uncharacterized protein</fullName>
    </submittedName>
</protein>
<accession>A0AA41Z551</accession>
<sequence>MDDVNKLRHLHRRLADERRNALLAAAEIEAIPPSRLLARISDLDGAVAALEAVLEEGFRDAPAGRVSERQCAFNGSAGEPDGPMCTPTGTINL</sequence>
<dbReference type="AlphaFoldDB" id="A0AA41Z551"/>
<dbReference type="EMBL" id="JAMOIM010000123">
    <property type="protein sequence ID" value="MCW6513237.1"/>
    <property type="molecule type" value="Genomic_DNA"/>
</dbReference>
<evidence type="ECO:0000313" key="3">
    <source>
        <dbReference type="Proteomes" id="UP001165667"/>
    </source>
</evidence>
<evidence type="ECO:0000256" key="1">
    <source>
        <dbReference type="SAM" id="MobiDB-lite"/>
    </source>
</evidence>
<name>A0AA41Z551_9HYPH</name>
<dbReference type="RefSeq" id="WP_282589609.1">
    <property type="nucleotide sequence ID" value="NZ_JAMOIM010000123.1"/>
</dbReference>
<dbReference type="Proteomes" id="UP001165667">
    <property type="component" value="Unassembled WGS sequence"/>
</dbReference>
<comment type="caution">
    <text evidence="2">The sequence shown here is derived from an EMBL/GenBank/DDBJ whole genome shotgun (WGS) entry which is preliminary data.</text>
</comment>
<gene>
    <name evidence="2" type="ORF">M8523_35995</name>
</gene>
<reference evidence="2" key="1">
    <citation type="submission" date="2022-05" db="EMBL/GenBank/DDBJ databases">
        <authorList>
            <person name="Pankratov T."/>
        </authorList>
    </citation>
    <scope>NUCLEOTIDE SEQUENCE</scope>
    <source>
        <strain evidence="2">BP6-180914</strain>
    </source>
</reference>
<proteinExistence type="predicted"/>
<keyword evidence="3" id="KW-1185">Reference proteome</keyword>
<feature type="region of interest" description="Disordered" evidence="1">
    <location>
        <begin position="73"/>
        <end position="93"/>
    </location>
</feature>